<dbReference type="InterPro" id="IPR036849">
    <property type="entry name" value="Enolase-like_C_sf"/>
</dbReference>
<protein>
    <recommendedName>
        <fullName evidence="9">Mandelate racemase/muconate lactonizing enzyme C-terminal domain-containing protein</fullName>
    </recommendedName>
</protein>
<dbReference type="AlphaFoldDB" id="W7N0P9"/>
<dbReference type="SUPFAM" id="SSF51604">
    <property type="entry name" value="Enolase C-terminal domain-like"/>
    <property type="match status" value="1"/>
</dbReference>
<proteinExistence type="inferred from homology"/>
<keyword evidence="8" id="KW-1185">Reference proteome</keyword>
<dbReference type="FunFam" id="3.30.390.10:FF:000009">
    <property type="entry name" value="Hydrophobic dipeptide epimerase"/>
    <property type="match status" value="1"/>
</dbReference>
<dbReference type="eggNOG" id="ENOG502RS4R">
    <property type="taxonomic scope" value="Eukaryota"/>
</dbReference>
<dbReference type="KEGG" id="fvr:FVEG_12131"/>
<evidence type="ECO:0000256" key="4">
    <source>
        <dbReference type="ARBA" id="ARBA00022842"/>
    </source>
</evidence>
<dbReference type="Pfam" id="PF13378">
    <property type="entry name" value="MR_MLE_C"/>
    <property type="match status" value="1"/>
</dbReference>
<dbReference type="EMBL" id="CM000581">
    <property type="protein sequence ID" value="EWG53770.1"/>
    <property type="molecule type" value="Genomic_DNA"/>
</dbReference>
<dbReference type="VEuPathDB" id="FungiDB:FVEG_12131"/>
<evidence type="ECO:0000256" key="3">
    <source>
        <dbReference type="ARBA" id="ARBA00022723"/>
    </source>
</evidence>
<keyword evidence="4" id="KW-0460">Magnesium</keyword>
<organism evidence="7 8">
    <name type="scientific">Gibberella moniliformis (strain M3125 / FGSC 7600)</name>
    <name type="common">Maize ear and stalk rot fungus</name>
    <name type="synonym">Fusarium verticillioides</name>
    <dbReference type="NCBI Taxonomy" id="334819"/>
    <lineage>
        <taxon>Eukaryota</taxon>
        <taxon>Fungi</taxon>
        <taxon>Dikarya</taxon>
        <taxon>Ascomycota</taxon>
        <taxon>Pezizomycotina</taxon>
        <taxon>Sordariomycetes</taxon>
        <taxon>Hypocreomycetidae</taxon>
        <taxon>Hypocreales</taxon>
        <taxon>Nectriaceae</taxon>
        <taxon>Fusarium</taxon>
        <taxon>Fusarium fujikuroi species complex</taxon>
    </lineage>
</organism>
<dbReference type="InterPro" id="IPR013341">
    <property type="entry name" value="Mandelate_racemase_N_dom"/>
</dbReference>
<evidence type="ECO:0000259" key="6">
    <source>
        <dbReference type="Pfam" id="PF13378"/>
    </source>
</evidence>
<sequence length="311" mass="34177">MSELQIAKIDVFKVELPYSEGVYHLSGGREYRSFDTTIVRITTNTGIEGWGESTPFGSNYIASHALGVRAGIAEIATWLIGLDPSRVDRINEAMDSALISHEHAKTPIDIACWNIFGKSVGMPVCELLGGRTDRVAEHRARGYIGHSVKIGGDPGEDARRITASLADMQPGEFFLVDANDGMTVENALRMLRHLPPGLDFVLEAPCATWREIVSLRRKSNVPIRFDELATTDASIIQMVVDDAAEGFGIKISKNGSLTKRRHRDIAFAAGYTMSCQETTGSDITFAAIIHLGQTIPERNLRCILECRDMLL</sequence>
<dbReference type="Proteomes" id="UP000009096">
    <property type="component" value="Chromosome 4"/>
</dbReference>
<evidence type="ECO:0000313" key="8">
    <source>
        <dbReference type="Proteomes" id="UP000009096"/>
    </source>
</evidence>
<evidence type="ECO:0000313" key="7">
    <source>
        <dbReference type="EMBL" id="EWG53770.1"/>
    </source>
</evidence>
<reference evidence="7 8" key="1">
    <citation type="journal article" date="2010" name="Nature">
        <title>Comparative genomics reveals mobile pathogenicity chromosomes in Fusarium.</title>
        <authorList>
            <person name="Ma L.J."/>
            <person name="van der Does H.C."/>
            <person name="Borkovich K.A."/>
            <person name="Coleman J.J."/>
            <person name="Daboussi M.J."/>
            <person name="Di Pietro A."/>
            <person name="Dufresne M."/>
            <person name="Freitag M."/>
            <person name="Grabherr M."/>
            <person name="Henrissat B."/>
            <person name="Houterman P.M."/>
            <person name="Kang S."/>
            <person name="Shim W.B."/>
            <person name="Woloshuk C."/>
            <person name="Xie X."/>
            <person name="Xu J.R."/>
            <person name="Antoniw J."/>
            <person name="Baker S.E."/>
            <person name="Bluhm B.H."/>
            <person name="Breakspear A."/>
            <person name="Brown D.W."/>
            <person name="Butchko R.A."/>
            <person name="Chapman S."/>
            <person name="Coulson R."/>
            <person name="Coutinho P.M."/>
            <person name="Danchin E.G."/>
            <person name="Diener A."/>
            <person name="Gale L.R."/>
            <person name="Gardiner D.M."/>
            <person name="Goff S."/>
            <person name="Hammond-Kosack K.E."/>
            <person name="Hilburn K."/>
            <person name="Hua-Van A."/>
            <person name="Jonkers W."/>
            <person name="Kazan K."/>
            <person name="Kodira C.D."/>
            <person name="Koehrsen M."/>
            <person name="Kumar L."/>
            <person name="Lee Y.H."/>
            <person name="Li L."/>
            <person name="Manners J.M."/>
            <person name="Miranda-Saavedra D."/>
            <person name="Mukherjee M."/>
            <person name="Park G."/>
            <person name="Park J."/>
            <person name="Park S.Y."/>
            <person name="Proctor R.H."/>
            <person name="Regev A."/>
            <person name="Ruiz-Roldan M.C."/>
            <person name="Sain D."/>
            <person name="Sakthikumar S."/>
            <person name="Sykes S."/>
            <person name="Schwartz D.C."/>
            <person name="Turgeon B.G."/>
            <person name="Wapinski I."/>
            <person name="Yoder O."/>
            <person name="Young S."/>
            <person name="Zeng Q."/>
            <person name="Zhou S."/>
            <person name="Galagan J."/>
            <person name="Cuomo C.A."/>
            <person name="Kistler H.C."/>
            <person name="Rep M."/>
        </authorList>
    </citation>
    <scope>NUCLEOTIDE SEQUENCE [LARGE SCALE GENOMIC DNA]</scope>
    <source>
        <strain evidence="8">M3125 / FGSC 7600</strain>
    </source>
</reference>
<dbReference type="OrthoDB" id="2943660at2759"/>
<dbReference type="RefSeq" id="XP_018759961.1">
    <property type="nucleotide sequence ID" value="XM_018901467.1"/>
</dbReference>
<dbReference type="GeneID" id="30069595"/>
<dbReference type="Gene3D" id="3.30.390.10">
    <property type="entry name" value="Enolase-like, N-terminal domain"/>
    <property type="match status" value="1"/>
</dbReference>
<keyword evidence="3" id="KW-0479">Metal-binding</keyword>
<evidence type="ECO:0000259" key="5">
    <source>
        <dbReference type="Pfam" id="PF02746"/>
    </source>
</evidence>
<dbReference type="STRING" id="334819.W7N0P9"/>
<dbReference type="InterPro" id="IPR029017">
    <property type="entry name" value="Enolase-like_N"/>
</dbReference>
<dbReference type="GO" id="GO:0003824">
    <property type="term" value="F:catalytic activity"/>
    <property type="evidence" value="ECO:0007669"/>
    <property type="project" value="UniProtKB-ARBA"/>
</dbReference>
<evidence type="ECO:0000256" key="1">
    <source>
        <dbReference type="ARBA" id="ARBA00001946"/>
    </source>
</evidence>
<gene>
    <name evidence="7" type="ORF">FVEG_12131</name>
</gene>
<dbReference type="InterPro" id="IPR029065">
    <property type="entry name" value="Enolase_C-like"/>
</dbReference>
<name>W7N0P9_GIBM7</name>
<feature type="domain" description="Enolase C-terminal" evidence="6">
    <location>
        <begin position="134"/>
        <end position="306"/>
    </location>
</feature>
<dbReference type="Gene3D" id="3.20.20.120">
    <property type="entry name" value="Enolase-like C-terminal domain"/>
    <property type="match status" value="1"/>
</dbReference>
<accession>W7N0P9</accession>
<comment type="cofactor">
    <cofactor evidence="1">
        <name>Mg(2+)</name>
        <dbReference type="ChEBI" id="CHEBI:18420"/>
    </cofactor>
</comment>
<evidence type="ECO:0000256" key="2">
    <source>
        <dbReference type="ARBA" id="ARBA00008031"/>
    </source>
</evidence>
<dbReference type="PANTHER" id="PTHR48080">
    <property type="entry name" value="D-GALACTONATE DEHYDRATASE-RELATED"/>
    <property type="match status" value="1"/>
</dbReference>
<dbReference type="SUPFAM" id="SSF54826">
    <property type="entry name" value="Enolase N-terminal domain-like"/>
    <property type="match status" value="1"/>
</dbReference>
<feature type="domain" description="Mandelate racemase/muconate lactonizing enzyme N-terminal" evidence="5">
    <location>
        <begin position="37"/>
        <end position="129"/>
    </location>
</feature>
<dbReference type="EMBL" id="DS022259">
    <property type="protein sequence ID" value="EWG53770.1"/>
    <property type="molecule type" value="Genomic_DNA"/>
</dbReference>
<evidence type="ECO:0008006" key="9">
    <source>
        <dbReference type="Google" id="ProtNLM"/>
    </source>
</evidence>
<dbReference type="GO" id="GO:0046872">
    <property type="term" value="F:metal ion binding"/>
    <property type="evidence" value="ECO:0007669"/>
    <property type="project" value="UniProtKB-KW"/>
</dbReference>
<dbReference type="Pfam" id="PF02746">
    <property type="entry name" value="MR_MLE_N"/>
    <property type="match status" value="1"/>
</dbReference>
<dbReference type="InterPro" id="IPR034593">
    <property type="entry name" value="DgoD-like"/>
</dbReference>
<comment type="similarity">
    <text evidence="2">Belongs to the mandelate racemase/muconate lactonizing enzyme family.</text>
</comment>